<evidence type="ECO:0000313" key="1">
    <source>
        <dbReference type="EMBL" id="GEU74008.1"/>
    </source>
</evidence>
<comment type="caution">
    <text evidence="1">The sequence shown here is derived from an EMBL/GenBank/DDBJ whole genome shotgun (WGS) entry which is preliminary data.</text>
</comment>
<name>A0A6L2MJ63_TANCI</name>
<gene>
    <name evidence="1" type="ORF">Tci_045986</name>
</gene>
<proteinExistence type="predicted"/>
<dbReference type="EMBL" id="BKCJ010006800">
    <property type="protein sequence ID" value="GEU74008.1"/>
    <property type="molecule type" value="Genomic_DNA"/>
</dbReference>
<protein>
    <submittedName>
        <fullName evidence="1">Uncharacterized protein</fullName>
    </submittedName>
</protein>
<organism evidence="1">
    <name type="scientific">Tanacetum cinerariifolium</name>
    <name type="common">Dalmatian daisy</name>
    <name type="synonym">Chrysanthemum cinerariifolium</name>
    <dbReference type="NCBI Taxonomy" id="118510"/>
    <lineage>
        <taxon>Eukaryota</taxon>
        <taxon>Viridiplantae</taxon>
        <taxon>Streptophyta</taxon>
        <taxon>Embryophyta</taxon>
        <taxon>Tracheophyta</taxon>
        <taxon>Spermatophyta</taxon>
        <taxon>Magnoliopsida</taxon>
        <taxon>eudicotyledons</taxon>
        <taxon>Gunneridae</taxon>
        <taxon>Pentapetalae</taxon>
        <taxon>asterids</taxon>
        <taxon>campanulids</taxon>
        <taxon>Asterales</taxon>
        <taxon>Asteraceae</taxon>
        <taxon>Asteroideae</taxon>
        <taxon>Anthemideae</taxon>
        <taxon>Anthemidinae</taxon>
        <taxon>Tanacetum</taxon>
    </lineage>
</organism>
<sequence length="106" mass="11395">MVAIVTLENIRVDRKEIETNSSTGKQAGSNQAESEDIVKGLESVKKPHDVVCEDEEDLSGIGANGGDNANIGRYKTSQNGQNMMLSMNGLPQQDYNSAAAAMMMNM</sequence>
<reference evidence="1" key="1">
    <citation type="journal article" date="2019" name="Sci. Rep.">
        <title>Draft genome of Tanacetum cinerariifolium, the natural source of mosquito coil.</title>
        <authorList>
            <person name="Yamashiro T."/>
            <person name="Shiraishi A."/>
            <person name="Satake H."/>
            <person name="Nakayama K."/>
        </authorList>
    </citation>
    <scope>NUCLEOTIDE SEQUENCE</scope>
</reference>
<accession>A0A6L2MJ63</accession>
<dbReference type="AlphaFoldDB" id="A0A6L2MJ63"/>